<protein>
    <submittedName>
        <fullName evidence="5">MFS transporter</fullName>
    </submittedName>
</protein>
<sequence length="391" mass="41647">MKLKPFLLLITALAVVSDAMLLPFYPQFFTARFGVNDPQHVGAYVAAMCLTVMFALPLWARVARLLPLLPLLVLTQLAAGLLCLYCYWTTSLAGFWLLSLAMIAFKGSYLLVYPYVMSLSDEGEHTATVGLLSVIVHFGGIAGALLGGLVLQGMDGGQVFLLMAAGDALQIAICLYLLWRQPRVAAASAAQTAPATTADDAARLRRVYQLGGLMLLFYFSAYLVRAFFAQHWQAVSGIADSRLAAVVFAVPAAMALLGLWHNRRRARSGQAPLGSLPAMLLLGTVGLLLQALPDTLPLLLGRCLFGWALFQLTVQLDVQLFQLGTPASYAADYSKINFCQNLGVLLSSFAAGTLVAGHGLAAPFLVAAGGLLLTALAYPLLAATPRKLATA</sequence>
<feature type="transmembrane region" description="Helical" evidence="4">
    <location>
        <begin position="66"/>
        <end position="88"/>
    </location>
</feature>
<feature type="transmembrane region" description="Helical" evidence="4">
    <location>
        <begin position="157"/>
        <end position="179"/>
    </location>
</feature>
<dbReference type="Gene3D" id="1.20.1250.20">
    <property type="entry name" value="MFS general substrate transporter like domains"/>
    <property type="match status" value="2"/>
</dbReference>
<dbReference type="Pfam" id="PF07690">
    <property type="entry name" value="MFS_1"/>
    <property type="match status" value="1"/>
</dbReference>
<name>A0ABV1LZD3_9NEIS</name>
<accession>A0ABV1LZD3</accession>
<feature type="transmembrane region" description="Helical" evidence="4">
    <location>
        <begin position="361"/>
        <end position="381"/>
    </location>
</feature>
<evidence type="ECO:0000313" key="6">
    <source>
        <dbReference type="Proteomes" id="UP001433638"/>
    </source>
</evidence>
<evidence type="ECO:0000256" key="4">
    <source>
        <dbReference type="SAM" id="Phobius"/>
    </source>
</evidence>
<evidence type="ECO:0000313" key="5">
    <source>
        <dbReference type="EMBL" id="MEQ6289213.1"/>
    </source>
</evidence>
<feature type="transmembrane region" description="Helical" evidence="4">
    <location>
        <begin position="273"/>
        <end position="292"/>
    </location>
</feature>
<evidence type="ECO:0000256" key="1">
    <source>
        <dbReference type="ARBA" id="ARBA00022692"/>
    </source>
</evidence>
<keyword evidence="1 4" id="KW-0812">Transmembrane</keyword>
<dbReference type="InterPro" id="IPR036259">
    <property type="entry name" value="MFS_trans_sf"/>
</dbReference>
<dbReference type="EMBL" id="JBEFLD010000001">
    <property type="protein sequence ID" value="MEQ6289213.1"/>
    <property type="molecule type" value="Genomic_DNA"/>
</dbReference>
<feature type="transmembrane region" description="Helical" evidence="4">
    <location>
        <begin position="207"/>
        <end position="228"/>
    </location>
</feature>
<keyword evidence="3 4" id="KW-0472">Membrane</keyword>
<feature type="transmembrane region" description="Helical" evidence="4">
    <location>
        <begin position="128"/>
        <end position="151"/>
    </location>
</feature>
<feature type="transmembrane region" description="Helical" evidence="4">
    <location>
        <begin position="94"/>
        <end position="116"/>
    </location>
</feature>
<dbReference type="SUPFAM" id="SSF103473">
    <property type="entry name" value="MFS general substrate transporter"/>
    <property type="match status" value="1"/>
</dbReference>
<dbReference type="RefSeq" id="WP_349582835.1">
    <property type="nucleotide sequence ID" value="NZ_JBEFLD010000001.1"/>
</dbReference>
<dbReference type="InterPro" id="IPR011701">
    <property type="entry name" value="MFS"/>
</dbReference>
<feature type="transmembrane region" description="Helical" evidence="4">
    <location>
        <begin position="41"/>
        <end position="59"/>
    </location>
</feature>
<keyword evidence="2 4" id="KW-1133">Transmembrane helix</keyword>
<gene>
    <name evidence="5" type="ORF">ABNW52_01100</name>
</gene>
<evidence type="ECO:0000256" key="3">
    <source>
        <dbReference type="ARBA" id="ARBA00023136"/>
    </source>
</evidence>
<feature type="transmembrane region" description="Helical" evidence="4">
    <location>
        <begin position="243"/>
        <end position="261"/>
    </location>
</feature>
<organism evidence="5 6">
    <name type="scientific">Vogesella oryzagri</name>
    <dbReference type="NCBI Taxonomy" id="3160864"/>
    <lineage>
        <taxon>Bacteria</taxon>
        <taxon>Pseudomonadati</taxon>
        <taxon>Pseudomonadota</taxon>
        <taxon>Betaproteobacteria</taxon>
        <taxon>Neisseriales</taxon>
        <taxon>Chromobacteriaceae</taxon>
        <taxon>Vogesella</taxon>
    </lineage>
</organism>
<dbReference type="Proteomes" id="UP001433638">
    <property type="component" value="Unassembled WGS sequence"/>
</dbReference>
<comment type="caution">
    <text evidence="5">The sequence shown here is derived from an EMBL/GenBank/DDBJ whole genome shotgun (WGS) entry which is preliminary data.</text>
</comment>
<keyword evidence="6" id="KW-1185">Reference proteome</keyword>
<evidence type="ECO:0000256" key="2">
    <source>
        <dbReference type="ARBA" id="ARBA00022989"/>
    </source>
</evidence>
<proteinExistence type="predicted"/>
<reference evidence="5" key="1">
    <citation type="submission" date="2024-06" db="EMBL/GenBank/DDBJ databases">
        <title>Genome sequence of Vogesella sp. MAHUQ-64.</title>
        <authorList>
            <person name="Huq M.A."/>
        </authorList>
    </citation>
    <scope>NUCLEOTIDE SEQUENCE</scope>
    <source>
        <strain evidence="5">MAHUQ-64</strain>
    </source>
</reference>